<proteinExistence type="predicted"/>
<dbReference type="GO" id="GO:0009451">
    <property type="term" value="P:RNA modification"/>
    <property type="evidence" value="ECO:0007669"/>
    <property type="project" value="InterPro"/>
</dbReference>
<feature type="repeat" description="PPR" evidence="2">
    <location>
        <begin position="107"/>
        <end position="136"/>
    </location>
</feature>
<dbReference type="HOGENOM" id="CLU_002706_0_0_1"/>
<evidence type="ECO:0000256" key="1">
    <source>
        <dbReference type="ARBA" id="ARBA00022737"/>
    </source>
</evidence>
<dbReference type="eggNOG" id="KOG4197">
    <property type="taxonomic scope" value="Eukaryota"/>
</dbReference>
<dbReference type="Proteomes" id="UP000017836">
    <property type="component" value="Unassembled WGS sequence"/>
</dbReference>
<keyword evidence="4" id="KW-1185">Reference proteome</keyword>
<dbReference type="AlphaFoldDB" id="W1P5B2"/>
<dbReference type="Pfam" id="PF01535">
    <property type="entry name" value="PPR"/>
    <property type="match status" value="2"/>
</dbReference>
<dbReference type="GO" id="GO:0003723">
    <property type="term" value="F:RNA binding"/>
    <property type="evidence" value="ECO:0007669"/>
    <property type="project" value="InterPro"/>
</dbReference>
<evidence type="ECO:0000313" key="3">
    <source>
        <dbReference type="EMBL" id="ERN02839.1"/>
    </source>
</evidence>
<evidence type="ECO:0000313" key="4">
    <source>
        <dbReference type="Proteomes" id="UP000017836"/>
    </source>
</evidence>
<gene>
    <name evidence="3" type="ORF">AMTR_s00086p00158460</name>
</gene>
<evidence type="ECO:0008006" key="5">
    <source>
        <dbReference type="Google" id="ProtNLM"/>
    </source>
</evidence>
<evidence type="ECO:0000256" key="2">
    <source>
        <dbReference type="PROSITE-ProRule" id="PRU00708"/>
    </source>
</evidence>
<dbReference type="InterPro" id="IPR002885">
    <property type="entry name" value="PPR_rpt"/>
</dbReference>
<dbReference type="Gramene" id="ERN02839">
    <property type="protein sequence ID" value="ERN02839"/>
    <property type="gene ID" value="AMTR_s00086p00158460"/>
</dbReference>
<dbReference type="Gene3D" id="1.25.40.10">
    <property type="entry name" value="Tetratricopeptide repeat domain"/>
    <property type="match status" value="1"/>
</dbReference>
<sequence length="136" mass="15305">MNERSKVPWNSIINGCIRDSDYKANLLLFRDMHVSNVKSLELTMVSLLIACTHFGAPEIGQWGHLYIEKEKIEVEDVFLGIALADFYANCGCIDNTWSVSKGTAKKDVLTWTFMIGGFSMCGRGQNAIELFEEMQS</sequence>
<dbReference type="NCBIfam" id="TIGR00756">
    <property type="entry name" value="PPR"/>
    <property type="match status" value="1"/>
</dbReference>
<dbReference type="InterPro" id="IPR011990">
    <property type="entry name" value="TPR-like_helical_dom_sf"/>
</dbReference>
<name>W1P5B2_AMBTC</name>
<dbReference type="PROSITE" id="PS51375">
    <property type="entry name" value="PPR"/>
    <property type="match status" value="1"/>
</dbReference>
<organism evidence="3 4">
    <name type="scientific">Amborella trichopoda</name>
    <dbReference type="NCBI Taxonomy" id="13333"/>
    <lineage>
        <taxon>Eukaryota</taxon>
        <taxon>Viridiplantae</taxon>
        <taxon>Streptophyta</taxon>
        <taxon>Embryophyta</taxon>
        <taxon>Tracheophyta</taxon>
        <taxon>Spermatophyta</taxon>
        <taxon>Magnoliopsida</taxon>
        <taxon>Amborellales</taxon>
        <taxon>Amborellaceae</taxon>
        <taxon>Amborella</taxon>
    </lineage>
</organism>
<protein>
    <recommendedName>
        <fullName evidence="5">Pentatricopeptide repeat-containing protein</fullName>
    </recommendedName>
</protein>
<keyword evidence="1" id="KW-0677">Repeat</keyword>
<dbReference type="InterPro" id="IPR046960">
    <property type="entry name" value="PPR_At4g14850-like_plant"/>
</dbReference>
<dbReference type="EMBL" id="KI394485">
    <property type="protein sequence ID" value="ERN02839.1"/>
    <property type="molecule type" value="Genomic_DNA"/>
</dbReference>
<dbReference type="PANTHER" id="PTHR47926">
    <property type="entry name" value="PENTATRICOPEPTIDE REPEAT-CONTAINING PROTEIN"/>
    <property type="match status" value="1"/>
</dbReference>
<accession>W1P5B2</accession>
<reference evidence="4" key="1">
    <citation type="journal article" date="2013" name="Science">
        <title>The Amborella genome and the evolution of flowering plants.</title>
        <authorList>
            <consortium name="Amborella Genome Project"/>
        </authorList>
    </citation>
    <scope>NUCLEOTIDE SEQUENCE [LARGE SCALE GENOMIC DNA]</scope>
</reference>